<keyword evidence="1" id="KW-0812">Transmembrane</keyword>
<dbReference type="Proteomes" id="UP000076643">
    <property type="component" value="Unassembled WGS sequence"/>
</dbReference>
<evidence type="ECO:0000256" key="1">
    <source>
        <dbReference type="SAM" id="Phobius"/>
    </source>
</evidence>
<protein>
    <submittedName>
        <fullName evidence="2">Uncharacterized protein</fullName>
    </submittedName>
</protein>
<evidence type="ECO:0000313" key="3">
    <source>
        <dbReference type="Proteomes" id="UP000076643"/>
    </source>
</evidence>
<proteinExistence type="predicted"/>
<organism evidence="2 3">
    <name type="scientific">Pseudoalteromonas luteoviolacea DSM 6061</name>
    <dbReference type="NCBI Taxonomy" id="1365250"/>
    <lineage>
        <taxon>Bacteria</taxon>
        <taxon>Pseudomonadati</taxon>
        <taxon>Pseudomonadota</taxon>
        <taxon>Gammaproteobacteria</taxon>
        <taxon>Alteromonadales</taxon>
        <taxon>Pseudoalteromonadaceae</taxon>
        <taxon>Pseudoalteromonas</taxon>
    </lineage>
</organism>
<dbReference type="EMBL" id="AUYB01000086">
    <property type="protein sequence ID" value="KZN41533.1"/>
    <property type="molecule type" value="Genomic_DNA"/>
</dbReference>
<name>A0A166Y7T7_9GAMM</name>
<keyword evidence="1" id="KW-1133">Transmembrane helix</keyword>
<evidence type="ECO:0000313" key="2">
    <source>
        <dbReference type="EMBL" id="KZN41533.1"/>
    </source>
</evidence>
<dbReference type="AlphaFoldDB" id="A0A166Y7T7"/>
<keyword evidence="1" id="KW-0472">Membrane</keyword>
<sequence>MDIAYPISALLLSFLFSLIGIGKVKVTNGSNNRAVKVKTSKVFSFIGSAIFLLLGLFLFALKLAYH</sequence>
<accession>A0A166Y7T7</accession>
<dbReference type="PATRIC" id="fig|1365250.3.peg.1215"/>
<comment type="caution">
    <text evidence="2">The sequence shown here is derived from an EMBL/GenBank/DDBJ whole genome shotgun (WGS) entry which is preliminary data.</text>
</comment>
<keyword evidence="3" id="KW-1185">Reference proteome</keyword>
<feature type="transmembrane region" description="Helical" evidence="1">
    <location>
        <begin position="6"/>
        <end position="22"/>
    </location>
</feature>
<feature type="transmembrane region" description="Helical" evidence="1">
    <location>
        <begin position="42"/>
        <end position="65"/>
    </location>
</feature>
<gene>
    <name evidence="2" type="ORF">N475_10705</name>
</gene>
<reference evidence="2 3" key="1">
    <citation type="submission" date="2013-07" db="EMBL/GenBank/DDBJ databases">
        <title>Comparative Genomic and Metabolomic Analysis of Twelve Strains of Pseudoalteromonas luteoviolacea.</title>
        <authorList>
            <person name="Vynne N.G."/>
            <person name="Mansson M."/>
            <person name="Gram L."/>
        </authorList>
    </citation>
    <scope>NUCLEOTIDE SEQUENCE [LARGE SCALE GENOMIC DNA]</scope>
    <source>
        <strain evidence="2 3">DSM 6061</strain>
    </source>
</reference>